<evidence type="ECO:0000256" key="1">
    <source>
        <dbReference type="SAM" id="SignalP"/>
    </source>
</evidence>
<organism evidence="2 3">
    <name type="scientific">Sinorhizobium glycinis</name>
    <dbReference type="NCBI Taxonomy" id="1472378"/>
    <lineage>
        <taxon>Bacteria</taxon>
        <taxon>Pseudomonadati</taxon>
        <taxon>Pseudomonadota</taxon>
        <taxon>Alphaproteobacteria</taxon>
        <taxon>Hyphomicrobiales</taxon>
        <taxon>Rhizobiaceae</taxon>
        <taxon>Sinorhizobium/Ensifer group</taxon>
        <taxon>Sinorhizobium</taxon>
    </lineage>
</organism>
<keyword evidence="1" id="KW-0732">Signal</keyword>
<dbReference type="RefSeq" id="WP_064240826.1">
    <property type="nucleotide sequence ID" value="NZ_LPUX01000053.1"/>
</dbReference>
<name>A0A178XZI7_9HYPH</name>
<dbReference type="EMBL" id="LPUX01000053">
    <property type="protein sequence ID" value="OAP40514.1"/>
    <property type="molecule type" value="Genomic_DNA"/>
</dbReference>
<evidence type="ECO:0000313" key="2">
    <source>
        <dbReference type="EMBL" id="OAP40514.1"/>
    </source>
</evidence>
<feature type="signal peptide" evidence="1">
    <location>
        <begin position="1"/>
        <end position="24"/>
    </location>
</feature>
<dbReference type="STRING" id="1472378.AU381_00960"/>
<proteinExistence type="predicted"/>
<evidence type="ECO:0000313" key="3">
    <source>
        <dbReference type="Proteomes" id="UP000094025"/>
    </source>
</evidence>
<protein>
    <submittedName>
        <fullName evidence="2">Uncharacterized protein</fullName>
    </submittedName>
</protein>
<comment type="caution">
    <text evidence="2">The sequence shown here is derived from an EMBL/GenBank/DDBJ whole genome shotgun (WGS) entry which is preliminary data.</text>
</comment>
<accession>A0A178XZI7</accession>
<sequence>MNRIATFSIIAALSTLSFGGITYATDAKMNWPSHIDQSVRNFKGDNVRIVDVDTLKQENQTRMWIDEASAEQRASLLAAVEANRPLSAKLKAQNVEMNNIAGAEEAADGGLTIYVR</sequence>
<dbReference type="AlphaFoldDB" id="A0A178XZI7"/>
<reference evidence="2 3" key="1">
    <citation type="journal article" date="2016" name="Int. J. Syst. Evol. Microbiol.">
        <title>Ensifer glycinis sp. nov., an novel rhizobial species associated with Glycine spp.</title>
        <authorList>
            <person name="Yan H."/>
            <person name="Yan J."/>
            <person name="Sui X.H."/>
            <person name="Wang E.T."/>
            <person name="Chen W.X."/>
            <person name="Zhang X.X."/>
            <person name="Chen W.F."/>
        </authorList>
    </citation>
    <scope>NUCLEOTIDE SEQUENCE [LARGE SCALE GENOMIC DNA]</scope>
    <source>
        <strain evidence="2 3">CCBAU 23380</strain>
    </source>
</reference>
<feature type="chain" id="PRO_5008097339" evidence="1">
    <location>
        <begin position="25"/>
        <end position="116"/>
    </location>
</feature>
<keyword evidence="3" id="KW-1185">Reference proteome</keyword>
<gene>
    <name evidence="2" type="ORF">AU381_00960</name>
</gene>
<dbReference type="Proteomes" id="UP000094025">
    <property type="component" value="Unassembled WGS sequence"/>
</dbReference>
<dbReference type="OrthoDB" id="8277777at2"/>